<keyword evidence="1" id="KW-0732">Signal</keyword>
<dbReference type="EMBL" id="JRAK01000123">
    <property type="protein sequence ID" value="KGN85697.1"/>
    <property type="molecule type" value="Genomic_DNA"/>
</dbReference>
<dbReference type="PATRIC" id="fig|111105.18.peg.901"/>
<protein>
    <recommendedName>
        <fullName evidence="4">Thioredoxin domain-containing protein</fullName>
    </recommendedName>
</protein>
<gene>
    <name evidence="2" type="ORF">HR15_09440</name>
</gene>
<reference evidence="2 3" key="1">
    <citation type="submission" date="2014-08" db="EMBL/GenBank/DDBJ databases">
        <title>Porphyromonas gulae strain:COT-052_OH3439 Genome sequencing.</title>
        <authorList>
            <person name="Wallis C."/>
            <person name="Deusch O."/>
            <person name="O'Flynn C."/>
            <person name="Davis I."/>
            <person name="Jospin G."/>
            <person name="Darling A.E."/>
            <person name="Coil D.A."/>
            <person name="Alexiev A."/>
            <person name="Horsfall A."/>
            <person name="Kirkwood N."/>
            <person name="Harris S."/>
            <person name="Eisen J.A."/>
        </authorList>
    </citation>
    <scope>NUCLEOTIDE SEQUENCE [LARGE SCALE GENOMIC DNA]</scope>
    <source>
        <strain evidence="3">COT-052 OH3439</strain>
    </source>
</reference>
<proteinExistence type="predicted"/>
<accession>A0A0A2EH92</accession>
<evidence type="ECO:0000313" key="3">
    <source>
        <dbReference type="Proteomes" id="UP000030146"/>
    </source>
</evidence>
<sequence>MMYSLQHCHQKLIAALLLIFLSFGCSSSNNEEEKMAEEFVKKNLPELSALEQRERMAFEKSLIFDQDGKLQSWDSEVIKKHFSNEESVGISLKLLTLAGKIENSESAIVVTSDGQFLTDGDKTESSLLEAYTGEWVAPDTVGIKPSLWFYSSVTCGHCTESFRTISGLAEKIRRETSLNVLFLFSDQHQAIKNYIQSPLFPTFGFVNFSNQILCGIDSTACGQALGIKNMDAFEEIFPRVFFVENKMIKKNFGNPFDKNGIKKELTDFLHSYRN</sequence>
<evidence type="ECO:0008006" key="4">
    <source>
        <dbReference type="Google" id="ProtNLM"/>
    </source>
</evidence>
<dbReference type="Proteomes" id="UP000030146">
    <property type="component" value="Unassembled WGS sequence"/>
</dbReference>
<evidence type="ECO:0000256" key="1">
    <source>
        <dbReference type="SAM" id="SignalP"/>
    </source>
</evidence>
<dbReference type="InterPro" id="IPR036249">
    <property type="entry name" value="Thioredoxin-like_sf"/>
</dbReference>
<feature type="signal peptide" evidence="1">
    <location>
        <begin position="1"/>
        <end position="27"/>
    </location>
</feature>
<dbReference type="AlphaFoldDB" id="A0A0A2EH92"/>
<comment type="caution">
    <text evidence="2">The sequence shown here is derived from an EMBL/GenBank/DDBJ whole genome shotgun (WGS) entry which is preliminary data.</text>
</comment>
<name>A0A0A2EH92_9PORP</name>
<keyword evidence="3" id="KW-1185">Reference proteome</keyword>
<evidence type="ECO:0000313" key="2">
    <source>
        <dbReference type="EMBL" id="KGN85697.1"/>
    </source>
</evidence>
<dbReference type="SUPFAM" id="SSF52833">
    <property type="entry name" value="Thioredoxin-like"/>
    <property type="match status" value="1"/>
</dbReference>
<organism evidence="2 3">
    <name type="scientific">Porphyromonas gulae</name>
    <dbReference type="NCBI Taxonomy" id="111105"/>
    <lineage>
        <taxon>Bacteria</taxon>
        <taxon>Pseudomonadati</taxon>
        <taxon>Bacteroidota</taxon>
        <taxon>Bacteroidia</taxon>
        <taxon>Bacteroidales</taxon>
        <taxon>Porphyromonadaceae</taxon>
        <taxon>Porphyromonas</taxon>
    </lineage>
</organism>
<feature type="chain" id="PRO_5001986911" description="Thioredoxin domain-containing protein" evidence="1">
    <location>
        <begin position="28"/>
        <end position="274"/>
    </location>
</feature>